<comment type="similarity">
    <text evidence="1">Belongs to the TRIAP1/MDM35 family.</text>
</comment>
<dbReference type="GO" id="GO:0005634">
    <property type="term" value="C:nucleus"/>
    <property type="evidence" value="ECO:0007669"/>
    <property type="project" value="TreeGrafter"/>
</dbReference>
<dbReference type="GO" id="GO:0045332">
    <property type="term" value="P:phospholipid translocation"/>
    <property type="evidence" value="ECO:0007669"/>
    <property type="project" value="TreeGrafter"/>
</dbReference>
<keyword evidence="5" id="KW-1185">Reference proteome</keyword>
<proteinExistence type="inferred from homology"/>
<sequence>MDSIGKDCKELKRHYEACFNSWYSESFLKNKNGDMSVCEPLFQEYQKCLKIAIKKNNIPLWELEGEALSNGKKSAEST</sequence>
<protein>
    <submittedName>
        <fullName evidence="4">TP53-regulated inhibitor of apoptosis 1</fullName>
    </submittedName>
</protein>
<evidence type="ECO:0000313" key="4">
    <source>
        <dbReference type="EMBL" id="KFM65131.1"/>
    </source>
</evidence>
<evidence type="ECO:0000256" key="1">
    <source>
        <dbReference type="ARBA" id="ARBA00006196"/>
    </source>
</evidence>
<dbReference type="AlphaFoldDB" id="A0A087TJ42"/>
<dbReference type="OrthoDB" id="19091at2759"/>
<name>A0A087TJ42_STEMI</name>
<dbReference type="Pfam" id="PF05254">
    <property type="entry name" value="UPF0203"/>
    <property type="match status" value="1"/>
</dbReference>
<dbReference type="STRING" id="407821.A0A087TJ42"/>
<dbReference type="GO" id="GO:1990050">
    <property type="term" value="F:phosphatidic acid transfer activity"/>
    <property type="evidence" value="ECO:0007669"/>
    <property type="project" value="TreeGrafter"/>
</dbReference>
<reference evidence="4 5" key="1">
    <citation type="submission" date="2013-11" db="EMBL/GenBank/DDBJ databases">
        <title>Genome sequencing of Stegodyphus mimosarum.</title>
        <authorList>
            <person name="Bechsgaard J."/>
        </authorList>
    </citation>
    <scope>NUCLEOTIDE SEQUENCE [LARGE SCALE GENOMIC DNA]</scope>
</reference>
<dbReference type="GO" id="GO:0005829">
    <property type="term" value="C:cytosol"/>
    <property type="evidence" value="ECO:0007669"/>
    <property type="project" value="TreeGrafter"/>
</dbReference>
<accession>A0A087TJ42</accession>
<dbReference type="EMBL" id="KK115436">
    <property type="protein sequence ID" value="KFM65131.1"/>
    <property type="molecule type" value="Genomic_DNA"/>
</dbReference>
<dbReference type="PANTHER" id="PTHR46403">
    <property type="entry name" value="TP53-REGULATED INHIBITOR OF APOPTOSIS 1"/>
    <property type="match status" value="1"/>
</dbReference>
<evidence type="ECO:0000256" key="2">
    <source>
        <dbReference type="ARBA" id="ARBA00023157"/>
    </source>
</evidence>
<organism evidence="4 5">
    <name type="scientific">Stegodyphus mimosarum</name>
    <name type="common">African social velvet spider</name>
    <dbReference type="NCBI Taxonomy" id="407821"/>
    <lineage>
        <taxon>Eukaryota</taxon>
        <taxon>Metazoa</taxon>
        <taxon>Ecdysozoa</taxon>
        <taxon>Arthropoda</taxon>
        <taxon>Chelicerata</taxon>
        <taxon>Arachnida</taxon>
        <taxon>Araneae</taxon>
        <taxon>Araneomorphae</taxon>
        <taxon>Entelegynae</taxon>
        <taxon>Eresoidea</taxon>
        <taxon>Eresidae</taxon>
        <taxon>Stegodyphus</taxon>
    </lineage>
</organism>
<gene>
    <name evidence="4" type="ORF">X975_11376</name>
</gene>
<dbReference type="GO" id="GO:0005758">
    <property type="term" value="C:mitochondrial intermembrane space"/>
    <property type="evidence" value="ECO:0007669"/>
    <property type="project" value="TreeGrafter"/>
</dbReference>
<keyword evidence="2" id="KW-1015">Disulfide bond</keyword>
<dbReference type="OMA" id="KHKYDQC"/>
<evidence type="ECO:0000313" key="5">
    <source>
        <dbReference type="Proteomes" id="UP000054359"/>
    </source>
</evidence>
<dbReference type="PANTHER" id="PTHR46403:SF1">
    <property type="entry name" value="TP53-REGULATED INHIBITOR OF APOPTOSIS 1"/>
    <property type="match status" value="1"/>
</dbReference>
<comment type="catalytic activity">
    <reaction evidence="3">
        <text>a 1,2-diacyl-sn-glycero-3-phosphate(in) = a 1,2-diacyl-sn-glycero-3-phosphate(out)</text>
        <dbReference type="Rhea" id="RHEA:36435"/>
        <dbReference type="ChEBI" id="CHEBI:58608"/>
    </reaction>
</comment>
<evidence type="ECO:0000256" key="3">
    <source>
        <dbReference type="ARBA" id="ARBA00023706"/>
    </source>
</evidence>
<dbReference type="Proteomes" id="UP000054359">
    <property type="component" value="Unassembled WGS sequence"/>
</dbReference>
<feature type="non-terminal residue" evidence="4">
    <location>
        <position position="78"/>
    </location>
</feature>
<dbReference type="InterPro" id="IPR007918">
    <property type="entry name" value="MDM35_apoptosis"/>
</dbReference>